<dbReference type="GO" id="GO:0005886">
    <property type="term" value="C:plasma membrane"/>
    <property type="evidence" value="ECO:0007669"/>
    <property type="project" value="UniProtKB-SubCell"/>
</dbReference>
<organism evidence="12 13">
    <name type="scientific">Microvirga lotononidis</name>
    <dbReference type="NCBI Taxonomy" id="864069"/>
    <lineage>
        <taxon>Bacteria</taxon>
        <taxon>Pseudomonadati</taxon>
        <taxon>Pseudomonadota</taxon>
        <taxon>Alphaproteobacteria</taxon>
        <taxon>Hyphomicrobiales</taxon>
        <taxon>Methylobacteriaceae</taxon>
        <taxon>Microvirga</taxon>
    </lineage>
</organism>
<evidence type="ECO:0000256" key="9">
    <source>
        <dbReference type="ARBA" id="ARBA00022967"/>
    </source>
</evidence>
<evidence type="ECO:0000256" key="4">
    <source>
        <dbReference type="ARBA" id="ARBA00022475"/>
    </source>
</evidence>
<dbReference type="FunFam" id="3.40.50.300:FF:000127">
    <property type="entry name" value="Ribose import ATP-binding protein RbsA"/>
    <property type="match status" value="1"/>
</dbReference>
<dbReference type="Gene3D" id="3.40.50.300">
    <property type="entry name" value="P-loop containing nucleotide triphosphate hydrolases"/>
    <property type="match status" value="2"/>
</dbReference>
<keyword evidence="9" id="KW-1278">Translocase</keyword>
<dbReference type="Proteomes" id="UP000003947">
    <property type="component" value="Unassembled WGS sequence"/>
</dbReference>
<dbReference type="SMART" id="SM00382">
    <property type="entry name" value="AAA"/>
    <property type="match status" value="2"/>
</dbReference>
<dbReference type="PATRIC" id="fig|864069.3.peg.4681"/>
<keyword evidence="4" id="KW-1003">Cell membrane</keyword>
<keyword evidence="3" id="KW-0813">Transport</keyword>
<dbReference type="GO" id="GO:0016887">
    <property type="term" value="F:ATP hydrolysis activity"/>
    <property type="evidence" value="ECO:0007669"/>
    <property type="project" value="InterPro"/>
</dbReference>
<keyword evidence="10" id="KW-0472">Membrane</keyword>
<dbReference type="PANTHER" id="PTHR43790">
    <property type="entry name" value="CARBOHYDRATE TRANSPORT ATP-BINDING PROTEIN MG119-RELATED"/>
    <property type="match status" value="1"/>
</dbReference>
<evidence type="ECO:0000313" key="13">
    <source>
        <dbReference type="Proteomes" id="UP000003947"/>
    </source>
</evidence>
<dbReference type="InterPro" id="IPR017871">
    <property type="entry name" value="ABC_transporter-like_CS"/>
</dbReference>
<keyword evidence="6" id="KW-0677">Repeat</keyword>
<dbReference type="eggNOG" id="COG1129">
    <property type="taxonomic scope" value="Bacteria"/>
</dbReference>
<dbReference type="STRING" id="864069.MicloDRAFT_00043310"/>
<dbReference type="InterPro" id="IPR003439">
    <property type="entry name" value="ABC_transporter-like_ATP-bd"/>
</dbReference>
<sequence>MNAILEMRGITKTFPGVKALDNVNITVKAGEIHALVGENGAGKSTLMKVLSGVYPHGSYSGEIVYEGQERRFSGIADSEKLGIIIIHQELALVPLLSIAENIFLGNEQAQFGIIDWSVAFAKTKELLKLVGLKESPDELITNLGVGKQQLVEIAKALSKKVKLLILDEPTASLNEKDSDALLNLLLRFKEQGISSILISHKLNEISKVADSITVLRDGGTVETLDCRAETVSEDRIIRGMVGRTMEDRYPKREPKIGETIFQVENWSAYHPLHSQVQVVKNVNLHIRRGEIVGIAGLMGAGRTEFAMSLFGRSYGQNISGRVTLRGKEIDVSTVEKAVSNGIAYATEDRKTYGLVLAEDIRKNVTLAHLEGVSKTFVIDDIKELAVANDYRAKMRIRSSNVFQETVNLSGGNQQKVVLSKWLFSDPEILILDEPTRGIDVGAKYEIYTIINRLADAGKGVLMISSEMPELLGMCDRIYVMNEGSLIAELDIAEASQEKIMHAIVKSGRR</sequence>
<dbReference type="EMBL" id="JH660645">
    <property type="protein sequence ID" value="EIM27757.1"/>
    <property type="molecule type" value="Genomic_DNA"/>
</dbReference>
<comment type="similarity">
    <text evidence="2">Belongs to the ABC transporter superfamily.</text>
</comment>
<accession>I4YUW5</accession>
<evidence type="ECO:0000256" key="8">
    <source>
        <dbReference type="ARBA" id="ARBA00022840"/>
    </source>
</evidence>
<dbReference type="CDD" id="cd03215">
    <property type="entry name" value="ABC_Carb_Monos_II"/>
    <property type="match status" value="1"/>
</dbReference>
<dbReference type="InterPro" id="IPR003593">
    <property type="entry name" value="AAA+_ATPase"/>
</dbReference>
<evidence type="ECO:0000256" key="10">
    <source>
        <dbReference type="ARBA" id="ARBA00023136"/>
    </source>
</evidence>
<evidence type="ECO:0000256" key="6">
    <source>
        <dbReference type="ARBA" id="ARBA00022737"/>
    </source>
</evidence>
<evidence type="ECO:0000313" key="12">
    <source>
        <dbReference type="EMBL" id="EIM27757.1"/>
    </source>
</evidence>
<dbReference type="HOGENOM" id="CLU_000604_92_3_5"/>
<keyword evidence="7" id="KW-0547">Nucleotide-binding</keyword>
<protein>
    <submittedName>
        <fullName evidence="12">ABC-type sugar transport system, ATPase component</fullName>
    </submittedName>
</protein>
<dbReference type="AlphaFoldDB" id="I4YUW5"/>
<name>I4YUW5_9HYPH</name>
<dbReference type="RefSeq" id="WP_009763807.1">
    <property type="nucleotide sequence ID" value="NZ_CP141048.1"/>
</dbReference>
<evidence type="ECO:0000256" key="2">
    <source>
        <dbReference type="ARBA" id="ARBA00005417"/>
    </source>
</evidence>
<dbReference type="NCBIfam" id="NF040905">
    <property type="entry name" value="GguA"/>
    <property type="match status" value="1"/>
</dbReference>
<dbReference type="GO" id="GO:0005524">
    <property type="term" value="F:ATP binding"/>
    <property type="evidence" value="ECO:0007669"/>
    <property type="project" value="UniProtKB-KW"/>
</dbReference>
<evidence type="ECO:0000259" key="11">
    <source>
        <dbReference type="PROSITE" id="PS50893"/>
    </source>
</evidence>
<dbReference type="Pfam" id="PF00005">
    <property type="entry name" value="ABC_tran"/>
    <property type="match status" value="2"/>
</dbReference>
<evidence type="ECO:0000256" key="5">
    <source>
        <dbReference type="ARBA" id="ARBA00022597"/>
    </source>
</evidence>
<comment type="subcellular location">
    <subcellularLocation>
        <location evidence="1">Cell membrane</location>
        <topology evidence="1">Peripheral membrane protein</topology>
    </subcellularLocation>
</comment>
<dbReference type="InterPro" id="IPR053466">
    <property type="entry name" value="L-arabinose_ABC_transporter"/>
</dbReference>
<dbReference type="PROSITE" id="PS50893">
    <property type="entry name" value="ABC_TRANSPORTER_2"/>
    <property type="match status" value="2"/>
</dbReference>
<proteinExistence type="inferred from homology"/>
<evidence type="ECO:0000256" key="1">
    <source>
        <dbReference type="ARBA" id="ARBA00004202"/>
    </source>
</evidence>
<keyword evidence="5 12" id="KW-0762">Sugar transport</keyword>
<feature type="domain" description="ABC transporter" evidence="11">
    <location>
        <begin position="5"/>
        <end position="242"/>
    </location>
</feature>
<feature type="domain" description="ABC transporter" evidence="11">
    <location>
        <begin position="261"/>
        <end position="507"/>
    </location>
</feature>
<keyword evidence="8" id="KW-0067">ATP-binding</keyword>
<dbReference type="InterPro" id="IPR050107">
    <property type="entry name" value="ABC_carbohydrate_import_ATPase"/>
</dbReference>
<evidence type="ECO:0000256" key="7">
    <source>
        <dbReference type="ARBA" id="ARBA00022741"/>
    </source>
</evidence>
<evidence type="ECO:0000256" key="3">
    <source>
        <dbReference type="ARBA" id="ARBA00022448"/>
    </source>
</evidence>
<dbReference type="OrthoDB" id="8430269at2"/>
<dbReference type="PANTHER" id="PTHR43790:SF1">
    <property type="entry name" value="XYLOSE IMPORT ATP-BINDING PROTEIN XYLG"/>
    <property type="match status" value="1"/>
</dbReference>
<dbReference type="PROSITE" id="PS00211">
    <property type="entry name" value="ABC_TRANSPORTER_1"/>
    <property type="match status" value="1"/>
</dbReference>
<gene>
    <name evidence="12" type="ORF">MicloDRAFT_00043310</name>
</gene>
<dbReference type="SUPFAM" id="SSF52540">
    <property type="entry name" value="P-loop containing nucleoside triphosphate hydrolases"/>
    <property type="match status" value="2"/>
</dbReference>
<keyword evidence="13" id="KW-1185">Reference proteome</keyword>
<dbReference type="InterPro" id="IPR027417">
    <property type="entry name" value="P-loop_NTPase"/>
</dbReference>
<reference evidence="12 13" key="1">
    <citation type="submission" date="2012-02" db="EMBL/GenBank/DDBJ databases">
        <title>Improved High-Quality Draft sequence of Microvirga sp. WSM3557.</title>
        <authorList>
            <consortium name="US DOE Joint Genome Institute"/>
            <person name="Lucas S."/>
            <person name="Han J."/>
            <person name="Lapidus A."/>
            <person name="Cheng J.-F."/>
            <person name="Goodwin L."/>
            <person name="Pitluck S."/>
            <person name="Peters L."/>
            <person name="Zhang X."/>
            <person name="Detter J.C."/>
            <person name="Han C."/>
            <person name="Tapia R."/>
            <person name="Land M."/>
            <person name="Hauser L."/>
            <person name="Kyrpides N."/>
            <person name="Ivanova N."/>
            <person name="Pagani I."/>
            <person name="Brau L."/>
            <person name="Yates R."/>
            <person name="O'Hara G."/>
            <person name="Rui T."/>
            <person name="Howieson J."/>
            <person name="Reeve W."/>
            <person name="Woyke T."/>
        </authorList>
    </citation>
    <scope>NUCLEOTIDE SEQUENCE [LARGE SCALE GENOMIC DNA]</scope>
    <source>
        <strain evidence="12 13">WSM3557</strain>
    </source>
</reference>
<dbReference type="CDD" id="cd03216">
    <property type="entry name" value="ABC_Carb_Monos_I"/>
    <property type="match status" value="1"/>
</dbReference>